<feature type="region of interest" description="Disordered" evidence="1">
    <location>
        <begin position="153"/>
        <end position="172"/>
    </location>
</feature>
<reference evidence="3 4" key="1">
    <citation type="submission" date="2023-09" db="EMBL/GenBank/DDBJ databases">
        <authorList>
            <person name="Rey-Velasco X."/>
        </authorList>
    </citation>
    <scope>NUCLEOTIDE SEQUENCE [LARGE SCALE GENOMIC DNA]</scope>
    <source>
        <strain evidence="3 4">F158</strain>
    </source>
</reference>
<feature type="chain" id="PRO_5045371599" evidence="2">
    <location>
        <begin position="23"/>
        <end position="172"/>
    </location>
</feature>
<evidence type="ECO:0000256" key="2">
    <source>
        <dbReference type="SAM" id="SignalP"/>
    </source>
</evidence>
<dbReference type="RefSeq" id="WP_311688534.1">
    <property type="nucleotide sequence ID" value="NZ_JAVRHL010000001.1"/>
</dbReference>
<feature type="signal peptide" evidence="2">
    <location>
        <begin position="1"/>
        <end position="22"/>
    </location>
</feature>
<evidence type="ECO:0000313" key="4">
    <source>
        <dbReference type="Proteomes" id="UP001265259"/>
    </source>
</evidence>
<name>A0ABU3DBM2_9RHOB</name>
<comment type="caution">
    <text evidence="3">The sequence shown here is derived from an EMBL/GenBank/DDBJ whole genome shotgun (WGS) entry which is preliminary data.</text>
</comment>
<protein>
    <submittedName>
        <fullName evidence="3">Uncharacterized protein</fullName>
    </submittedName>
</protein>
<feature type="compositionally biased region" description="Low complexity" evidence="1">
    <location>
        <begin position="157"/>
        <end position="172"/>
    </location>
</feature>
<dbReference type="Proteomes" id="UP001265259">
    <property type="component" value="Unassembled WGS sequence"/>
</dbReference>
<evidence type="ECO:0000256" key="1">
    <source>
        <dbReference type="SAM" id="MobiDB-lite"/>
    </source>
</evidence>
<proteinExistence type="predicted"/>
<dbReference type="EMBL" id="JAVRHL010000001">
    <property type="protein sequence ID" value="MDT0681112.1"/>
    <property type="molecule type" value="Genomic_DNA"/>
</dbReference>
<organism evidence="3 4">
    <name type="scientific">Tropicimonas omnivorans</name>
    <dbReference type="NCBI Taxonomy" id="3075590"/>
    <lineage>
        <taxon>Bacteria</taxon>
        <taxon>Pseudomonadati</taxon>
        <taxon>Pseudomonadota</taxon>
        <taxon>Alphaproteobacteria</taxon>
        <taxon>Rhodobacterales</taxon>
        <taxon>Roseobacteraceae</taxon>
        <taxon>Tropicimonas</taxon>
    </lineage>
</organism>
<keyword evidence="2" id="KW-0732">Signal</keyword>
<evidence type="ECO:0000313" key="3">
    <source>
        <dbReference type="EMBL" id="MDT0681112.1"/>
    </source>
</evidence>
<gene>
    <name evidence="3" type="ORF">RM543_00320</name>
</gene>
<keyword evidence="4" id="KW-1185">Reference proteome</keyword>
<sequence length="172" mass="17461">MNKAFSAVVLLGLMTASATATAQELSAGRSWSGSWGFGNSSEKNYRLTVADTQKKLEEGYYDAIGRNTLNTYYDHSVGAMSVEAAEGSSVTVEQRTADGTGNTTSTTTIGAQTNTTTDISIDGSGNTIGIGSSADSNGCQDGSIQMSTSVVDGIDISSGTSSSASNSGGMTC</sequence>
<accession>A0ABU3DBM2</accession>